<accession>A0ABW2CCP6</accession>
<evidence type="ECO:0000313" key="3">
    <source>
        <dbReference type="Proteomes" id="UP001596380"/>
    </source>
</evidence>
<evidence type="ECO:0008006" key="4">
    <source>
        <dbReference type="Google" id="ProtNLM"/>
    </source>
</evidence>
<protein>
    <recommendedName>
        <fullName evidence="4">C3H1-type domain-containing protein</fullName>
    </recommendedName>
</protein>
<proteinExistence type="predicted"/>
<name>A0ABW2CCP6_9ACTN</name>
<dbReference type="Proteomes" id="UP001596380">
    <property type="component" value="Unassembled WGS sequence"/>
</dbReference>
<dbReference type="RefSeq" id="WP_160823935.1">
    <property type="nucleotide sequence ID" value="NZ_JBHSXE010000001.1"/>
</dbReference>
<dbReference type="EMBL" id="JBHSXS010000002">
    <property type="protein sequence ID" value="MFC6879284.1"/>
    <property type="molecule type" value="Genomic_DNA"/>
</dbReference>
<feature type="compositionally biased region" description="Polar residues" evidence="1">
    <location>
        <begin position="29"/>
        <end position="54"/>
    </location>
</feature>
<feature type="compositionally biased region" description="Polar residues" evidence="1">
    <location>
        <begin position="1"/>
        <end position="20"/>
    </location>
</feature>
<feature type="region of interest" description="Disordered" evidence="1">
    <location>
        <begin position="1"/>
        <end position="74"/>
    </location>
</feature>
<evidence type="ECO:0000256" key="1">
    <source>
        <dbReference type="SAM" id="MobiDB-lite"/>
    </source>
</evidence>
<sequence length="122" mass="13162">MRAASTLQIIAPSTISSQPSAPARRIHASHQSPRQDGQTSAVTVRWVCSQSARTKSSDRRAPRQSGHMPSDNAASACVAYRSRDSPCGGPGHCHLTHATVRRDRPVSCWTASSAREEDRNGQ</sequence>
<reference evidence="3" key="1">
    <citation type="journal article" date="2019" name="Int. J. Syst. Evol. Microbiol.">
        <title>The Global Catalogue of Microorganisms (GCM) 10K type strain sequencing project: providing services to taxonomists for standard genome sequencing and annotation.</title>
        <authorList>
            <consortium name="The Broad Institute Genomics Platform"/>
            <consortium name="The Broad Institute Genome Sequencing Center for Infectious Disease"/>
            <person name="Wu L."/>
            <person name="Ma J."/>
        </authorList>
    </citation>
    <scope>NUCLEOTIDE SEQUENCE [LARGE SCALE GENOMIC DNA]</scope>
    <source>
        <strain evidence="3">JCM 3369</strain>
    </source>
</reference>
<keyword evidence="3" id="KW-1185">Reference proteome</keyword>
<gene>
    <name evidence="2" type="ORF">ACFQKB_05845</name>
</gene>
<comment type="caution">
    <text evidence="2">The sequence shown here is derived from an EMBL/GenBank/DDBJ whole genome shotgun (WGS) entry which is preliminary data.</text>
</comment>
<evidence type="ECO:0000313" key="2">
    <source>
        <dbReference type="EMBL" id="MFC6879284.1"/>
    </source>
</evidence>
<organism evidence="2 3">
    <name type="scientific">Actinomadura yumaensis</name>
    <dbReference type="NCBI Taxonomy" id="111807"/>
    <lineage>
        <taxon>Bacteria</taxon>
        <taxon>Bacillati</taxon>
        <taxon>Actinomycetota</taxon>
        <taxon>Actinomycetes</taxon>
        <taxon>Streptosporangiales</taxon>
        <taxon>Thermomonosporaceae</taxon>
        <taxon>Actinomadura</taxon>
    </lineage>
</organism>